<evidence type="ECO:0000256" key="2">
    <source>
        <dbReference type="ARBA" id="ARBA00022475"/>
    </source>
</evidence>
<keyword evidence="2" id="KW-1003">Cell membrane</keyword>
<dbReference type="PANTHER" id="PTHR35007:SF1">
    <property type="entry name" value="PILUS ASSEMBLY PROTEIN"/>
    <property type="match status" value="1"/>
</dbReference>
<evidence type="ECO:0000313" key="8">
    <source>
        <dbReference type="EMBL" id="GAA4549598.1"/>
    </source>
</evidence>
<protein>
    <submittedName>
        <fullName evidence="8">Type II secretion system protein</fullName>
    </submittedName>
</protein>
<evidence type="ECO:0000256" key="6">
    <source>
        <dbReference type="SAM" id="Phobius"/>
    </source>
</evidence>
<organism evidence="8 9">
    <name type="scientific">Pseudonocardia xishanensis</name>
    <dbReference type="NCBI Taxonomy" id="630995"/>
    <lineage>
        <taxon>Bacteria</taxon>
        <taxon>Bacillati</taxon>
        <taxon>Actinomycetota</taxon>
        <taxon>Actinomycetes</taxon>
        <taxon>Pseudonocardiales</taxon>
        <taxon>Pseudonocardiaceae</taxon>
        <taxon>Pseudonocardia</taxon>
    </lineage>
</organism>
<feature type="domain" description="Type II secretion system protein GspF" evidence="7">
    <location>
        <begin position="155"/>
        <end position="283"/>
    </location>
</feature>
<keyword evidence="4 6" id="KW-1133">Transmembrane helix</keyword>
<dbReference type="EMBL" id="BAABGT010000052">
    <property type="protein sequence ID" value="GAA4549598.1"/>
    <property type="molecule type" value="Genomic_DNA"/>
</dbReference>
<proteinExistence type="predicted"/>
<dbReference type="Proteomes" id="UP001501598">
    <property type="component" value="Unassembled WGS sequence"/>
</dbReference>
<feature type="transmembrane region" description="Helical" evidence="6">
    <location>
        <begin position="269"/>
        <end position="289"/>
    </location>
</feature>
<name>A0ABP8RU97_9PSEU</name>
<comment type="subcellular location">
    <subcellularLocation>
        <location evidence="1">Cell membrane</location>
        <topology evidence="1">Multi-pass membrane protein</topology>
    </subcellularLocation>
</comment>
<evidence type="ECO:0000256" key="3">
    <source>
        <dbReference type="ARBA" id="ARBA00022692"/>
    </source>
</evidence>
<evidence type="ECO:0000256" key="4">
    <source>
        <dbReference type="ARBA" id="ARBA00022989"/>
    </source>
</evidence>
<reference evidence="9" key="1">
    <citation type="journal article" date="2019" name="Int. J. Syst. Evol. Microbiol.">
        <title>The Global Catalogue of Microorganisms (GCM) 10K type strain sequencing project: providing services to taxonomists for standard genome sequencing and annotation.</title>
        <authorList>
            <consortium name="The Broad Institute Genomics Platform"/>
            <consortium name="The Broad Institute Genome Sequencing Center for Infectious Disease"/>
            <person name="Wu L."/>
            <person name="Ma J."/>
        </authorList>
    </citation>
    <scope>NUCLEOTIDE SEQUENCE [LARGE SCALE GENOMIC DNA]</scope>
    <source>
        <strain evidence="9">JCM 17906</strain>
    </source>
</reference>
<evidence type="ECO:0000313" key="9">
    <source>
        <dbReference type="Proteomes" id="UP001501598"/>
    </source>
</evidence>
<gene>
    <name evidence="8" type="ORF">GCM10023175_37940</name>
</gene>
<dbReference type="Pfam" id="PF00482">
    <property type="entry name" value="T2SSF"/>
    <property type="match status" value="1"/>
</dbReference>
<comment type="caution">
    <text evidence="8">The sequence shown here is derived from an EMBL/GenBank/DDBJ whole genome shotgun (WGS) entry which is preliminary data.</text>
</comment>
<keyword evidence="5 6" id="KW-0472">Membrane</keyword>
<accession>A0ABP8RU97</accession>
<dbReference type="PANTHER" id="PTHR35007">
    <property type="entry name" value="INTEGRAL MEMBRANE PROTEIN-RELATED"/>
    <property type="match status" value="1"/>
</dbReference>
<dbReference type="InterPro" id="IPR018076">
    <property type="entry name" value="T2SS_GspF_dom"/>
</dbReference>
<feature type="transmembrane region" description="Helical" evidence="6">
    <location>
        <begin position="6"/>
        <end position="25"/>
    </location>
</feature>
<evidence type="ECO:0000259" key="7">
    <source>
        <dbReference type="Pfam" id="PF00482"/>
    </source>
</evidence>
<evidence type="ECO:0000256" key="1">
    <source>
        <dbReference type="ARBA" id="ARBA00004651"/>
    </source>
</evidence>
<evidence type="ECO:0000256" key="5">
    <source>
        <dbReference type="ARBA" id="ARBA00023136"/>
    </source>
</evidence>
<feature type="transmembrane region" description="Helical" evidence="6">
    <location>
        <begin position="110"/>
        <end position="129"/>
    </location>
</feature>
<keyword evidence="3 6" id="KW-0812">Transmembrane</keyword>
<keyword evidence="9" id="KW-1185">Reference proteome</keyword>
<sequence>MILTVVGAAAGGALGLSAALMFNTFQRWRPSLEDALRLSHERNRTLGSTAPTRSGRVRASLDRLPVGVDTQDLRIVGISRSDLAVRRIIEALAGLLCGPLFLAMKAVLEVQLPATIAVAFTVLGAWTGWSSAARRVRLRADARRDELRHALVTYLQQVSLLRRAGAGVVTAFRGPAELLTTTWAFTQIGHHLEMAERAGRMPWDGLQRLSEEIDLPELDDISAIARSAGSDGGAVIETLLARADTLEDELRSDAHAAANRASVRMNTPGAVQVFLITAWVLVPATSFLMSL</sequence>